<dbReference type="InterPro" id="IPR035906">
    <property type="entry name" value="MetI-like_sf"/>
</dbReference>
<evidence type="ECO:0000313" key="10">
    <source>
        <dbReference type="Proteomes" id="UP001161691"/>
    </source>
</evidence>
<dbReference type="PANTHER" id="PTHR30193">
    <property type="entry name" value="ABC TRANSPORTER PERMEASE PROTEIN"/>
    <property type="match status" value="1"/>
</dbReference>
<protein>
    <submittedName>
        <fullName evidence="9">Sugar ABC transporter permease</fullName>
    </submittedName>
</protein>
<evidence type="ECO:0000256" key="7">
    <source>
        <dbReference type="RuleBase" id="RU363032"/>
    </source>
</evidence>
<keyword evidence="5 7" id="KW-1133">Transmembrane helix</keyword>
<dbReference type="InterPro" id="IPR000515">
    <property type="entry name" value="MetI-like"/>
</dbReference>
<comment type="similarity">
    <text evidence="7">Belongs to the binding-protein-dependent transport system permease family.</text>
</comment>
<evidence type="ECO:0000313" key="9">
    <source>
        <dbReference type="EMBL" id="MDI4647357.1"/>
    </source>
</evidence>
<evidence type="ECO:0000256" key="2">
    <source>
        <dbReference type="ARBA" id="ARBA00022448"/>
    </source>
</evidence>
<feature type="domain" description="ABC transmembrane type-1" evidence="8">
    <location>
        <begin position="70"/>
        <end position="283"/>
    </location>
</feature>
<dbReference type="EMBL" id="JAGRPV010000001">
    <property type="protein sequence ID" value="MDI4647357.1"/>
    <property type="molecule type" value="Genomic_DNA"/>
</dbReference>
<evidence type="ECO:0000256" key="4">
    <source>
        <dbReference type="ARBA" id="ARBA00022692"/>
    </source>
</evidence>
<comment type="subcellular location">
    <subcellularLocation>
        <location evidence="1 7">Cell membrane</location>
        <topology evidence="1 7">Multi-pass membrane protein</topology>
    </subcellularLocation>
</comment>
<proteinExistence type="inferred from homology"/>
<feature type="transmembrane region" description="Helical" evidence="7">
    <location>
        <begin position="12"/>
        <end position="38"/>
    </location>
</feature>
<evidence type="ECO:0000256" key="5">
    <source>
        <dbReference type="ARBA" id="ARBA00022989"/>
    </source>
</evidence>
<evidence type="ECO:0000256" key="6">
    <source>
        <dbReference type="ARBA" id="ARBA00023136"/>
    </source>
</evidence>
<feature type="transmembrane region" description="Helical" evidence="7">
    <location>
        <begin position="261"/>
        <end position="287"/>
    </location>
</feature>
<accession>A0ABT6TKH7</accession>
<feature type="transmembrane region" description="Helical" evidence="7">
    <location>
        <begin position="107"/>
        <end position="128"/>
    </location>
</feature>
<evidence type="ECO:0000256" key="1">
    <source>
        <dbReference type="ARBA" id="ARBA00004651"/>
    </source>
</evidence>
<keyword evidence="4 7" id="KW-0812">Transmembrane</keyword>
<feature type="transmembrane region" description="Helical" evidence="7">
    <location>
        <begin position="74"/>
        <end position="95"/>
    </location>
</feature>
<keyword evidence="3" id="KW-1003">Cell membrane</keyword>
<dbReference type="InterPro" id="IPR051393">
    <property type="entry name" value="ABC_transporter_permease"/>
</dbReference>
<evidence type="ECO:0000256" key="3">
    <source>
        <dbReference type="ARBA" id="ARBA00022475"/>
    </source>
</evidence>
<dbReference type="Gene3D" id="1.10.3720.10">
    <property type="entry name" value="MetI-like"/>
    <property type="match status" value="1"/>
</dbReference>
<keyword evidence="2 7" id="KW-0813">Transport</keyword>
<evidence type="ECO:0000259" key="8">
    <source>
        <dbReference type="PROSITE" id="PS50928"/>
    </source>
</evidence>
<keyword evidence="6 7" id="KW-0472">Membrane</keyword>
<dbReference type="PANTHER" id="PTHR30193:SF37">
    <property type="entry name" value="INNER MEMBRANE ABC TRANSPORTER PERMEASE PROTEIN YCJO"/>
    <property type="match status" value="1"/>
</dbReference>
<keyword evidence="10" id="KW-1185">Reference proteome</keyword>
<comment type="caution">
    <text evidence="9">The sequence shown here is derived from an EMBL/GenBank/DDBJ whole genome shotgun (WGS) entry which is preliminary data.</text>
</comment>
<dbReference type="SUPFAM" id="SSF161098">
    <property type="entry name" value="MetI-like"/>
    <property type="match status" value="1"/>
</dbReference>
<dbReference type="Pfam" id="PF00528">
    <property type="entry name" value="BPD_transp_1"/>
    <property type="match status" value="1"/>
</dbReference>
<dbReference type="CDD" id="cd06261">
    <property type="entry name" value="TM_PBP2"/>
    <property type="match status" value="1"/>
</dbReference>
<name>A0ABT6TKH7_9BACL</name>
<dbReference type="RefSeq" id="WP_282910128.1">
    <property type="nucleotide sequence ID" value="NZ_JAGRPV010000001.1"/>
</dbReference>
<feature type="transmembrane region" description="Helical" evidence="7">
    <location>
        <begin position="211"/>
        <end position="231"/>
    </location>
</feature>
<dbReference type="PROSITE" id="PS50928">
    <property type="entry name" value="ABC_TM1"/>
    <property type="match status" value="1"/>
</dbReference>
<reference evidence="9" key="1">
    <citation type="submission" date="2023-04" db="EMBL/GenBank/DDBJ databases">
        <title>Comparative genomic analysis of Cohnella hashimotonis sp. nov., isolated from the International Space Station.</title>
        <authorList>
            <person name="Venkateswaran K."/>
            <person name="Simpson A."/>
        </authorList>
    </citation>
    <scope>NUCLEOTIDE SEQUENCE</scope>
    <source>
        <strain evidence="9">F6_2S_P_1</strain>
    </source>
</reference>
<gene>
    <name evidence="9" type="ORF">KB449_20440</name>
</gene>
<feature type="transmembrane region" description="Helical" evidence="7">
    <location>
        <begin position="157"/>
        <end position="182"/>
    </location>
</feature>
<sequence>MVPKMILKNYPILFIVPAVILYTVFSVVPSFVGLAAAFTDWSTFYLLKPTYVGLQNFKDLFESSGFLGAIRHTLLYTVLHTVFVIALGYGLAIILNNQVKFKNAYRVIIFSPVVINPLVISLVFSALYNPTYGPINTFLRKVGLGSLAQNWLTEPKIALYSVIIMGIWVGLGSTVVIFLAGLQSVSADFYESATIDGAGGFKKFRYITLPLTMHALTINTLLVLISGLNVFGEVYGLTNGGPNGATEVFGTFIFANFSQGMYGYAAAAGLVFTVVVSISSFTLLGLFKKMEVEY</sequence>
<dbReference type="Proteomes" id="UP001161691">
    <property type="component" value="Unassembled WGS sequence"/>
</dbReference>
<organism evidence="9 10">
    <name type="scientific">Cohnella hashimotonis</name>
    <dbReference type="NCBI Taxonomy" id="2826895"/>
    <lineage>
        <taxon>Bacteria</taxon>
        <taxon>Bacillati</taxon>
        <taxon>Bacillota</taxon>
        <taxon>Bacilli</taxon>
        <taxon>Bacillales</taxon>
        <taxon>Paenibacillaceae</taxon>
        <taxon>Cohnella</taxon>
    </lineage>
</organism>